<dbReference type="AlphaFoldDB" id="A0AAV5EWX5"/>
<feature type="region of interest" description="Disordered" evidence="1">
    <location>
        <begin position="159"/>
        <end position="194"/>
    </location>
</feature>
<dbReference type="EMBL" id="BQKI01000079">
    <property type="protein sequence ID" value="GJN26725.1"/>
    <property type="molecule type" value="Genomic_DNA"/>
</dbReference>
<reference evidence="2" key="2">
    <citation type="submission" date="2021-12" db="EMBL/GenBank/DDBJ databases">
        <title>Resequencing data analysis of finger millet.</title>
        <authorList>
            <person name="Hatakeyama M."/>
            <person name="Aluri S."/>
            <person name="Balachadran M.T."/>
            <person name="Sivarajan S.R."/>
            <person name="Poveda L."/>
            <person name="Shimizu-Inatsugi R."/>
            <person name="Schlapbach R."/>
            <person name="Sreeman S.M."/>
            <person name="Shimizu K.K."/>
        </authorList>
    </citation>
    <scope>NUCLEOTIDE SEQUENCE</scope>
</reference>
<evidence type="ECO:0000256" key="1">
    <source>
        <dbReference type="SAM" id="MobiDB-lite"/>
    </source>
</evidence>
<dbReference type="Proteomes" id="UP001054889">
    <property type="component" value="Unassembled WGS sequence"/>
</dbReference>
<keyword evidence="3" id="KW-1185">Reference proteome</keyword>
<sequence>MPPSPIGASRPCSCHRHVSLLLAATTGRSRRCDEGRLLLLGGRSGATWAELHRRAEVRWRRRPWLGSPARVEARNQSSRVVGDHAWQGHHPWLATPAMLEARGRGRRRRCTGLGSHCRRSHSGQAHPIGDDVSGLARPVALGCRIRRCFLHWPEAGRATIESNDGRGTSGGKRRHRRTTVAGSTGGRARDFDSE</sequence>
<comment type="caution">
    <text evidence="2">The sequence shown here is derived from an EMBL/GenBank/DDBJ whole genome shotgun (WGS) entry which is preliminary data.</text>
</comment>
<evidence type="ECO:0000313" key="2">
    <source>
        <dbReference type="EMBL" id="GJN26725.1"/>
    </source>
</evidence>
<reference evidence="2" key="1">
    <citation type="journal article" date="2018" name="DNA Res.">
        <title>Multiple hybrid de novo genome assembly of finger millet, an orphan allotetraploid crop.</title>
        <authorList>
            <person name="Hatakeyama M."/>
            <person name="Aluri S."/>
            <person name="Balachadran M.T."/>
            <person name="Sivarajan S.R."/>
            <person name="Patrignani A."/>
            <person name="Gruter S."/>
            <person name="Poveda L."/>
            <person name="Shimizu-Inatsugi R."/>
            <person name="Baeten J."/>
            <person name="Francoijs K.J."/>
            <person name="Nataraja K.N."/>
            <person name="Reddy Y.A.N."/>
            <person name="Phadnis S."/>
            <person name="Ravikumar R.L."/>
            <person name="Schlapbach R."/>
            <person name="Sreeman S.M."/>
            <person name="Shimizu K.K."/>
        </authorList>
    </citation>
    <scope>NUCLEOTIDE SEQUENCE</scope>
</reference>
<name>A0AAV5EWX5_ELECO</name>
<organism evidence="2 3">
    <name type="scientific">Eleusine coracana subsp. coracana</name>
    <dbReference type="NCBI Taxonomy" id="191504"/>
    <lineage>
        <taxon>Eukaryota</taxon>
        <taxon>Viridiplantae</taxon>
        <taxon>Streptophyta</taxon>
        <taxon>Embryophyta</taxon>
        <taxon>Tracheophyta</taxon>
        <taxon>Spermatophyta</taxon>
        <taxon>Magnoliopsida</taxon>
        <taxon>Liliopsida</taxon>
        <taxon>Poales</taxon>
        <taxon>Poaceae</taxon>
        <taxon>PACMAD clade</taxon>
        <taxon>Chloridoideae</taxon>
        <taxon>Cynodonteae</taxon>
        <taxon>Eleusininae</taxon>
        <taxon>Eleusine</taxon>
    </lineage>
</organism>
<evidence type="ECO:0000313" key="3">
    <source>
        <dbReference type="Proteomes" id="UP001054889"/>
    </source>
</evidence>
<gene>
    <name evidence="2" type="primary">gb14682</name>
    <name evidence="2" type="ORF">PR202_gb14682</name>
</gene>
<protein>
    <submittedName>
        <fullName evidence="2">Uncharacterized protein</fullName>
    </submittedName>
</protein>
<proteinExistence type="predicted"/>
<accession>A0AAV5EWX5</accession>